<evidence type="ECO:0000313" key="4">
    <source>
        <dbReference type="Proteomes" id="UP000199288"/>
    </source>
</evidence>
<proteinExistence type="predicted"/>
<protein>
    <recommendedName>
        <fullName evidence="5">Lipoprotein</fullName>
    </recommendedName>
</protein>
<keyword evidence="2" id="KW-0732">Signal</keyword>
<reference evidence="4" key="1">
    <citation type="submission" date="2016-10" db="EMBL/GenBank/DDBJ databases">
        <authorList>
            <person name="Varghese N."/>
            <person name="Submissions S."/>
        </authorList>
    </citation>
    <scope>NUCLEOTIDE SEQUENCE [LARGE SCALE GENOMIC DNA]</scope>
    <source>
        <strain evidence="4">KPR-1</strain>
    </source>
</reference>
<keyword evidence="4" id="KW-1185">Reference proteome</keyword>
<dbReference type="Proteomes" id="UP000199288">
    <property type="component" value="Unassembled WGS sequence"/>
</dbReference>
<dbReference type="RefSeq" id="WP_143027393.1">
    <property type="nucleotide sequence ID" value="NZ_FNQV01000011.1"/>
</dbReference>
<dbReference type="PROSITE" id="PS51257">
    <property type="entry name" value="PROKAR_LIPOPROTEIN"/>
    <property type="match status" value="1"/>
</dbReference>
<name>A0A1H4C4W2_9ACTO</name>
<dbReference type="EMBL" id="FNQV01000011">
    <property type="protein sequence ID" value="SEA55377.1"/>
    <property type="molecule type" value="Genomic_DNA"/>
</dbReference>
<gene>
    <name evidence="3" type="ORF">SAMN02910418_01873</name>
</gene>
<evidence type="ECO:0000256" key="1">
    <source>
        <dbReference type="SAM" id="MobiDB-lite"/>
    </source>
</evidence>
<organism evidence="3 4">
    <name type="scientific">Bowdeniella nasicola</name>
    <dbReference type="NCBI Taxonomy" id="208480"/>
    <lineage>
        <taxon>Bacteria</taxon>
        <taxon>Bacillati</taxon>
        <taxon>Actinomycetota</taxon>
        <taxon>Actinomycetes</taxon>
        <taxon>Actinomycetales</taxon>
        <taxon>Actinomycetaceae</taxon>
        <taxon>Bowdeniella</taxon>
    </lineage>
</organism>
<accession>A0A1H4C4W2</accession>
<feature type="compositionally biased region" description="Low complexity" evidence="1">
    <location>
        <begin position="31"/>
        <end position="73"/>
    </location>
</feature>
<feature type="region of interest" description="Disordered" evidence="1">
    <location>
        <begin position="24"/>
        <end position="74"/>
    </location>
</feature>
<sequence>MRKLTTAAAASLLAATLALAACTSNSDNAKESPTTQPTPTSEESATTETTAPDSETTSDSESAAPKGADAPAASREFSFKEGAFKVDILPIRDDGTLATVNVVVTNTRSAAVPLVGMFSNGDISIPNSDKQDSTLQNSTRGIAVTDDKNKKIHRAAFDTSDRCLCSRTDEGNLQAGGSTTLHTQVASLPEDVTEVTVTLPGIGGVHNVPVVRD</sequence>
<evidence type="ECO:0000313" key="3">
    <source>
        <dbReference type="EMBL" id="SEA55377.1"/>
    </source>
</evidence>
<evidence type="ECO:0008006" key="5">
    <source>
        <dbReference type="Google" id="ProtNLM"/>
    </source>
</evidence>
<evidence type="ECO:0000256" key="2">
    <source>
        <dbReference type="SAM" id="SignalP"/>
    </source>
</evidence>
<feature type="chain" id="PRO_5038916533" description="Lipoprotein" evidence="2">
    <location>
        <begin position="21"/>
        <end position="213"/>
    </location>
</feature>
<feature type="signal peptide" evidence="2">
    <location>
        <begin position="1"/>
        <end position="20"/>
    </location>
</feature>
<dbReference type="AlphaFoldDB" id="A0A1H4C4W2"/>
<dbReference type="OrthoDB" id="4334774at2"/>